<keyword evidence="2" id="KW-1185">Reference proteome</keyword>
<accession>A0A9W6B708</accession>
<dbReference type="EMBL" id="BRVP01000008">
    <property type="protein sequence ID" value="GLB52452.1"/>
    <property type="molecule type" value="Genomic_DNA"/>
</dbReference>
<dbReference type="Proteomes" id="UP001143545">
    <property type="component" value="Unassembled WGS sequence"/>
</dbReference>
<sequence length="83" mass="9185">MIKLLPKKPFSGGIVFFWGTGLLKSGRGKLLELLFSKDVCGGSSLSLLDMLFTSFPKTNEGSNDIIKYDMTKTITNNVHLFLI</sequence>
<comment type="caution">
    <text evidence="1">The sequence shown here is derived from an EMBL/GenBank/DDBJ whole genome shotgun (WGS) entry which is preliminary data.</text>
</comment>
<evidence type="ECO:0000313" key="1">
    <source>
        <dbReference type="EMBL" id="GLB52452.1"/>
    </source>
</evidence>
<dbReference type="AlphaFoldDB" id="A0A9W6B708"/>
<proteinExistence type="predicted"/>
<name>A0A9W6B708_9FLAO</name>
<protein>
    <submittedName>
        <fullName evidence="1">Uncharacterized protein</fullName>
    </submittedName>
</protein>
<reference evidence="1" key="1">
    <citation type="submission" date="2022-07" db="EMBL/GenBank/DDBJ databases">
        <title>Taxonomy of Novel Oxalotrophic and Methylotrophic Bacteria.</title>
        <authorList>
            <person name="Sahin N."/>
            <person name="Tani A."/>
        </authorList>
    </citation>
    <scope>NUCLEOTIDE SEQUENCE</scope>
    <source>
        <strain evidence="1">AM327</strain>
    </source>
</reference>
<organism evidence="1 2">
    <name type="scientific">Neptunitalea chrysea</name>
    <dbReference type="NCBI Taxonomy" id="1647581"/>
    <lineage>
        <taxon>Bacteria</taxon>
        <taxon>Pseudomonadati</taxon>
        <taxon>Bacteroidota</taxon>
        <taxon>Flavobacteriia</taxon>
        <taxon>Flavobacteriales</taxon>
        <taxon>Flavobacteriaceae</taxon>
        <taxon>Neptunitalea</taxon>
    </lineage>
</organism>
<gene>
    <name evidence="1" type="ORF">NBRC110019_14920</name>
</gene>
<evidence type="ECO:0000313" key="2">
    <source>
        <dbReference type="Proteomes" id="UP001143545"/>
    </source>
</evidence>